<dbReference type="KEGG" id="osn:115229059"/>
<sequence>MKTLYAERCERQKEELQSKSKRVRMDVFENVECPPDASSVLFVENIPSDATEHDLNILFKKFSGFKELRYTSARPEVSFVEYENETCATAALQSLQNFKLSPTHFLAISYAKV</sequence>
<reference evidence="5 6" key="1">
    <citation type="submission" date="2025-08" db="UniProtKB">
        <authorList>
            <consortium name="RefSeq"/>
        </authorList>
    </citation>
    <scope>IDENTIFICATION</scope>
</reference>
<accession>A0A6P7U375</accession>
<dbReference type="RefSeq" id="XP_029655344.1">
    <property type="nucleotide sequence ID" value="XM_029799484.1"/>
</dbReference>
<keyword evidence="4" id="KW-1185">Reference proteome</keyword>
<dbReference type="Proteomes" id="UP000515154">
    <property type="component" value="Unplaced"/>
</dbReference>
<keyword evidence="1 2" id="KW-0694">RNA-binding</keyword>
<dbReference type="AlphaFoldDB" id="A0A6P7U375"/>
<organism evidence="4 5">
    <name type="scientific">Octopus sinensis</name>
    <name type="common">East Asian common octopus</name>
    <dbReference type="NCBI Taxonomy" id="2607531"/>
    <lineage>
        <taxon>Eukaryota</taxon>
        <taxon>Metazoa</taxon>
        <taxon>Spiralia</taxon>
        <taxon>Lophotrochozoa</taxon>
        <taxon>Mollusca</taxon>
        <taxon>Cephalopoda</taxon>
        <taxon>Coleoidea</taxon>
        <taxon>Octopodiformes</taxon>
        <taxon>Octopoda</taxon>
        <taxon>Incirrata</taxon>
        <taxon>Octopodidae</taxon>
        <taxon>Octopus</taxon>
    </lineage>
</organism>
<dbReference type="Pfam" id="PF00076">
    <property type="entry name" value="RRM_1"/>
    <property type="match status" value="1"/>
</dbReference>
<dbReference type="InterPro" id="IPR035979">
    <property type="entry name" value="RBD_domain_sf"/>
</dbReference>
<dbReference type="KEGG" id="osn:115229057"/>
<evidence type="ECO:0000259" key="3">
    <source>
        <dbReference type="PROSITE" id="PS50102"/>
    </source>
</evidence>
<proteinExistence type="predicted"/>
<dbReference type="FunFam" id="3.30.70.330:FF:000029">
    <property type="entry name" value="U2 small nuclear ribonucleoprotein B"/>
    <property type="match status" value="1"/>
</dbReference>
<evidence type="ECO:0000313" key="4">
    <source>
        <dbReference type="Proteomes" id="UP000515154"/>
    </source>
</evidence>
<dbReference type="RefSeq" id="XP_029655341.1">
    <property type="nucleotide sequence ID" value="XM_029799481.1"/>
</dbReference>
<dbReference type="SUPFAM" id="SSF54928">
    <property type="entry name" value="RNA-binding domain, RBD"/>
    <property type="match status" value="1"/>
</dbReference>
<dbReference type="PROSITE" id="PS50102">
    <property type="entry name" value="RRM"/>
    <property type="match status" value="1"/>
</dbReference>
<gene>
    <name evidence="5" type="primary">LOC115229057</name>
    <name evidence="6" type="synonym">LOC115229059</name>
</gene>
<evidence type="ECO:0000256" key="2">
    <source>
        <dbReference type="PROSITE-ProRule" id="PRU00176"/>
    </source>
</evidence>
<dbReference type="PANTHER" id="PTHR10501">
    <property type="entry name" value="U1 SMALL NUCLEAR RIBONUCLEOPROTEIN A/U2 SMALL NUCLEAR RIBONUCLEOPROTEIN B"/>
    <property type="match status" value="1"/>
</dbReference>
<evidence type="ECO:0000256" key="1">
    <source>
        <dbReference type="ARBA" id="ARBA00022884"/>
    </source>
</evidence>
<name>A0A6P7U375_9MOLL</name>
<dbReference type="CDD" id="cd12247">
    <property type="entry name" value="RRM2_U1A_like"/>
    <property type="match status" value="1"/>
</dbReference>
<dbReference type="SMART" id="SM00360">
    <property type="entry name" value="RRM"/>
    <property type="match status" value="1"/>
</dbReference>
<dbReference type="InterPro" id="IPR012677">
    <property type="entry name" value="Nucleotide-bd_a/b_plait_sf"/>
</dbReference>
<protein>
    <submittedName>
        <fullName evidence="5 6">U2 small nuclear ribonucleoprotein B''-like</fullName>
    </submittedName>
</protein>
<evidence type="ECO:0000313" key="5">
    <source>
        <dbReference type="RefSeq" id="XP_029655341.1"/>
    </source>
</evidence>
<dbReference type="Gene3D" id="3.30.70.330">
    <property type="match status" value="1"/>
</dbReference>
<feature type="domain" description="RRM" evidence="3">
    <location>
        <begin position="39"/>
        <end position="113"/>
    </location>
</feature>
<evidence type="ECO:0000313" key="6">
    <source>
        <dbReference type="RefSeq" id="XP_029655344.1"/>
    </source>
</evidence>
<dbReference type="GO" id="GO:0003723">
    <property type="term" value="F:RNA binding"/>
    <property type="evidence" value="ECO:0007669"/>
    <property type="project" value="UniProtKB-UniRule"/>
</dbReference>
<dbReference type="InterPro" id="IPR000504">
    <property type="entry name" value="RRM_dom"/>
</dbReference>